<dbReference type="GO" id="GO:0008168">
    <property type="term" value="F:methyltransferase activity"/>
    <property type="evidence" value="ECO:0007669"/>
    <property type="project" value="UniProtKB-KW"/>
</dbReference>
<dbReference type="InterPro" id="IPR035451">
    <property type="entry name" value="Ada-like_dom_sf"/>
</dbReference>
<dbReference type="Gene3D" id="1.10.10.60">
    <property type="entry name" value="Homeodomain-like"/>
    <property type="match status" value="1"/>
</dbReference>
<dbReference type="SUPFAM" id="SSF57884">
    <property type="entry name" value="Ada DNA repair protein, N-terminal domain (N-Ada 10)"/>
    <property type="match status" value="1"/>
</dbReference>
<dbReference type="GO" id="GO:0003700">
    <property type="term" value="F:DNA-binding transcription factor activity"/>
    <property type="evidence" value="ECO:0007669"/>
    <property type="project" value="InterPro"/>
</dbReference>
<evidence type="ECO:0000259" key="7">
    <source>
        <dbReference type="PROSITE" id="PS01124"/>
    </source>
</evidence>
<evidence type="ECO:0000313" key="9">
    <source>
        <dbReference type="Proteomes" id="UP000326565"/>
    </source>
</evidence>
<dbReference type="Pfam" id="PF00165">
    <property type="entry name" value="HTH_AraC"/>
    <property type="match status" value="1"/>
</dbReference>
<name>A0A5N5X3N7_9EURO</name>
<evidence type="ECO:0000256" key="1">
    <source>
        <dbReference type="ARBA" id="ARBA00001947"/>
    </source>
</evidence>
<dbReference type="InterPro" id="IPR004026">
    <property type="entry name" value="Ada_DNA_repair_Zn-bd"/>
</dbReference>
<keyword evidence="2" id="KW-0489">Methyltransferase</keyword>
<evidence type="ECO:0000256" key="6">
    <source>
        <dbReference type="SAM" id="MobiDB-lite"/>
    </source>
</evidence>
<keyword evidence="2" id="KW-0808">Transferase</keyword>
<feature type="domain" description="HTH araC/xylS-type" evidence="7">
    <location>
        <begin position="100"/>
        <end position="148"/>
    </location>
</feature>
<dbReference type="GO" id="GO:0008270">
    <property type="term" value="F:zinc ion binding"/>
    <property type="evidence" value="ECO:0007669"/>
    <property type="project" value="InterPro"/>
</dbReference>
<keyword evidence="3" id="KW-0805">Transcription regulation</keyword>
<dbReference type="InterPro" id="IPR018060">
    <property type="entry name" value="HTH_AraC"/>
</dbReference>
<organism evidence="8 9">
    <name type="scientific">Aspergillus leporis</name>
    <dbReference type="NCBI Taxonomy" id="41062"/>
    <lineage>
        <taxon>Eukaryota</taxon>
        <taxon>Fungi</taxon>
        <taxon>Dikarya</taxon>
        <taxon>Ascomycota</taxon>
        <taxon>Pezizomycotina</taxon>
        <taxon>Eurotiomycetes</taxon>
        <taxon>Eurotiomycetidae</taxon>
        <taxon>Eurotiales</taxon>
        <taxon>Aspergillaceae</taxon>
        <taxon>Aspergillus</taxon>
        <taxon>Aspergillus subgen. Circumdati</taxon>
    </lineage>
</organism>
<dbReference type="PROSITE" id="PS01124">
    <property type="entry name" value="HTH_ARAC_FAMILY_2"/>
    <property type="match status" value="1"/>
</dbReference>
<dbReference type="Gene3D" id="3.40.10.10">
    <property type="entry name" value="DNA Methylphosphotriester Repair Domain"/>
    <property type="match status" value="1"/>
</dbReference>
<reference evidence="8 9" key="1">
    <citation type="submission" date="2019-04" db="EMBL/GenBank/DDBJ databases">
        <title>Friends and foes A comparative genomics study of 23 Aspergillus species from section Flavi.</title>
        <authorList>
            <consortium name="DOE Joint Genome Institute"/>
            <person name="Kjaerbolling I."/>
            <person name="Vesth T."/>
            <person name="Frisvad J.C."/>
            <person name="Nybo J.L."/>
            <person name="Theobald S."/>
            <person name="Kildgaard S."/>
            <person name="Isbrandt T."/>
            <person name="Kuo A."/>
            <person name="Sato A."/>
            <person name="Lyhne E.K."/>
            <person name="Kogle M.E."/>
            <person name="Wiebenga A."/>
            <person name="Kun R.S."/>
            <person name="Lubbers R.J."/>
            <person name="Makela M.R."/>
            <person name="Barry K."/>
            <person name="Chovatia M."/>
            <person name="Clum A."/>
            <person name="Daum C."/>
            <person name="Haridas S."/>
            <person name="He G."/>
            <person name="LaButti K."/>
            <person name="Lipzen A."/>
            <person name="Mondo S."/>
            <person name="Riley R."/>
            <person name="Salamov A."/>
            <person name="Simmons B.A."/>
            <person name="Magnuson J.K."/>
            <person name="Henrissat B."/>
            <person name="Mortensen U.H."/>
            <person name="Larsen T.O."/>
            <person name="Devries R.P."/>
            <person name="Grigoriev I.V."/>
            <person name="Machida M."/>
            <person name="Baker S.E."/>
            <person name="Andersen M.R."/>
        </authorList>
    </citation>
    <scope>NUCLEOTIDE SEQUENCE [LARGE SCALE GENOMIC DNA]</scope>
    <source>
        <strain evidence="8 9">CBS 151.66</strain>
    </source>
</reference>
<dbReference type="SUPFAM" id="SSF46689">
    <property type="entry name" value="Homeodomain-like"/>
    <property type="match status" value="1"/>
</dbReference>
<dbReference type="GO" id="GO:0006281">
    <property type="term" value="P:DNA repair"/>
    <property type="evidence" value="ECO:0007669"/>
    <property type="project" value="InterPro"/>
</dbReference>
<feature type="region of interest" description="Disordered" evidence="6">
    <location>
        <begin position="171"/>
        <end position="203"/>
    </location>
</feature>
<dbReference type="OrthoDB" id="2447880at2759"/>
<dbReference type="Pfam" id="PF02805">
    <property type="entry name" value="Ada_Zn_binding"/>
    <property type="match status" value="1"/>
</dbReference>
<feature type="compositionally biased region" description="Polar residues" evidence="6">
    <location>
        <begin position="171"/>
        <end position="188"/>
    </location>
</feature>
<comment type="cofactor">
    <cofactor evidence="1">
        <name>Zn(2+)</name>
        <dbReference type="ChEBI" id="CHEBI:29105"/>
    </cofactor>
</comment>
<dbReference type="AlphaFoldDB" id="A0A5N5X3N7"/>
<dbReference type="GO" id="GO:0032259">
    <property type="term" value="P:methylation"/>
    <property type="evidence" value="ECO:0007669"/>
    <property type="project" value="UniProtKB-KW"/>
</dbReference>
<dbReference type="EMBL" id="ML732218">
    <property type="protein sequence ID" value="KAB8073920.1"/>
    <property type="molecule type" value="Genomic_DNA"/>
</dbReference>
<keyword evidence="5" id="KW-0804">Transcription</keyword>
<keyword evidence="9" id="KW-1185">Reference proteome</keyword>
<keyword evidence="4" id="KW-0010">Activator</keyword>
<accession>A0A5N5X3N7</accession>
<evidence type="ECO:0000256" key="3">
    <source>
        <dbReference type="ARBA" id="ARBA00023015"/>
    </source>
</evidence>
<dbReference type="GO" id="GO:0043565">
    <property type="term" value="F:sequence-specific DNA binding"/>
    <property type="evidence" value="ECO:0007669"/>
    <property type="project" value="InterPro"/>
</dbReference>
<proteinExistence type="predicted"/>
<evidence type="ECO:0000256" key="2">
    <source>
        <dbReference type="ARBA" id="ARBA00022603"/>
    </source>
</evidence>
<dbReference type="InterPro" id="IPR009057">
    <property type="entry name" value="Homeodomain-like_sf"/>
</dbReference>
<evidence type="ECO:0000313" key="8">
    <source>
        <dbReference type="EMBL" id="KAB8073920.1"/>
    </source>
</evidence>
<dbReference type="Proteomes" id="UP000326565">
    <property type="component" value="Unassembled WGS sequence"/>
</dbReference>
<protein>
    <submittedName>
        <fullName evidence="8">Metal binding domain of Ada-domain-containing protein</fullName>
    </submittedName>
</protein>
<evidence type="ECO:0000256" key="4">
    <source>
        <dbReference type="ARBA" id="ARBA00023159"/>
    </source>
</evidence>
<gene>
    <name evidence="8" type="ORF">BDV29DRAFT_131005</name>
</gene>
<sequence length="236" mass="26133">MQAQTPSTTFSPDLFQSSHSRWLAITHRTPSSHSSFLYGVKSTKIYCRPTCPARLARRANVVFYDTEDQARRDGFRPCKRCKPDNAGFVGEREEVVTRAIALLRIKKDELTMKRGLKELANEVGVTPSYLCRVFKKTMGVTVGAYMTEFEKEASGGETESSVQSLNKLGSSVVDTGTGPRTSAITTRSPPAPVKGLKGGLAEDDVGNEETMDLDFNLDEWFWTEEFLNEGLSDISS</sequence>
<evidence type="ECO:0000256" key="5">
    <source>
        <dbReference type="ARBA" id="ARBA00023163"/>
    </source>
</evidence>